<keyword evidence="2" id="KW-1185">Reference proteome</keyword>
<gene>
    <name evidence="1" type="ORF">GSF08_03810</name>
</gene>
<dbReference type="AlphaFoldDB" id="A0A6N8U5A4"/>
<dbReference type="Gene3D" id="3.10.450.50">
    <property type="match status" value="1"/>
</dbReference>
<organism evidence="1 2">
    <name type="scientific">Copranaerobaculum intestinale</name>
    <dbReference type="NCBI Taxonomy" id="2692629"/>
    <lineage>
        <taxon>Bacteria</taxon>
        <taxon>Bacillati</taxon>
        <taxon>Bacillota</taxon>
        <taxon>Erysipelotrichia</taxon>
        <taxon>Erysipelotrichales</taxon>
        <taxon>Erysipelotrichaceae</taxon>
        <taxon>Copranaerobaculum</taxon>
    </lineage>
</organism>
<dbReference type="EMBL" id="WUUQ01000001">
    <property type="protein sequence ID" value="MXQ73061.1"/>
    <property type="molecule type" value="Genomic_DNA"/>
</dbReference>
<dbReference type="Proteomes" id="UP000434036">
    <property type="component" value="Unassembled WGS sequence"/>
</dbReference>
<evidence type="ECO:0000313" key="2">
    <source>
        <dbReference type="Proteomes" id="UP000434036"/>
    </source>
</evidence>
<dbReference type="InterPro" id="IPR032710">
    <property type="entry name" value="NTF2-like_dom_sf"/>
</dbReference>
<comment type="caution">
    <text evidence="1">The sequence shown here is derived from an EMBL/GenBank/DDBJ whole genome shotgun (WGS) entry which is preliminary data.</text>
</comment>
<protein>
    <submittedName>
        <fullName evidence="1">Nuclear transport factor 2 family protein</fullName>
    </submittedName>
</protein>
<reference evidence="1 2" key="1">
    <citation type="submission" date="2019-12" db="EMBL/GenBank/DDBJ databases">
        <authorList>
            <person name="Yang R."/>
        </authorList>
    </citation>
    <scope>NUCLEOTIDE SEQUENCE [LARGE SCALE GENOMIC DNA]</scope>
    <source>
        <strain evidence="1 2">DONG20-135</strain>
    </source>
</reference>
<reference evidence="1 2" key="2">
    <citation type="submission" date="2020-01" db="EMBL/GenBank/DDBJ databases">
        <title>Clostridiaceae sp. nov. isolated from the gut of human by culturomics.</title>
        <authorList>
            <person name="Chang Y."/>
        </authorList>
    </citation>
    <scope>NUCLEOTIDE SEQUENCE [LARGE SCALE GENOMIC DNA]</scope>
    <source>
        <strain evidence="1 2">DONG20-135</strain>
    </source>
</reference>
<evidence type="ECO:0000313" key="1">
    <source>
        <dbReference type="EMBL" id="MXQ73061.1"/>
    </source>
</evidence>
<sequence length="122" mass="14475">MDIQQFWKVTLQQDAVGMKEFFASDAWIRWHNTNEHFTVDEFIQANCEYPNQWDGKIERMEKIDDFIITVVHVFSIDQPLSFHVTSFIKVKDNKIVSIDEYWGEDGIAPHWRLDKRIGKAIS</sequence>
<proteinExistence type="predicted"/>
<dbReference type="RefSeq" id="WP_160624486.1">
    <property type="nucleotide sequence ID" value="NZ_WUUQ01000001.1"/>
</dbReference>
<name>A0A6N8U5A4_9FIRM</name>
<accession>A0A6N8U5A4</accession>
<dbReference type="SUPFAM" id="SSF54427">
    <property type="entry name" value="NTF2-like"/>
    <property type="match status" value="1"/>
</dbReference>